<dbReference type="RefSeq" id="WP_092016910.1">
    <property type="nucleotide sequence ID" value="NZ_FOXH01000005.1"/>
</dbReference>
<organism evidence="1 2">
    <name type="scientific">Pseudarcicella hirudinis</name>
    <dbReference type="NCBI Taxonomy" id="1079859"/>
    <lineage>
        <taxon>Bacteria</taxon>
        <taxon>Pseudomonadati</taxon>
        <taxon>Bacteroidota</taxon>
        <taxon>Cytophagia</taxon>
        <taxon>Cytophagales</taxon>
        <taxon>Flectobacillaceae</taxon>
        <taxon>Pseudarcicella</taxon>
    </lineage>
</organism>
<dbReference type="Proteomes" id="UP000199306">
    <property type="component" value="Unassembled WGS sequence"/>
</dbReference>
<gene>
    <name evidence="1" type="ORF">SAMN04515674_105306</name>
</gene>
<evidence type="ECO:0000313" key="1">
    <source>
        <dbReference type="EMBL" id="SFP76453.1"/>
    </source>
</evidence>
<proteinExistence type="predicted"/>
<sequence length="89" mass="10247">MKNKNLTWGQLLEIIKHDNFQKNNKDNQIFILIGDNEKDQNGLRLGILSEDHVRYKGDLMAFSIFAKNPDCMDEFDAVYRKGSAVLMIG</sequence>
<evidence type="ECO:0000313" key="2">
    <source>
        <dbReference type="Proteomes" id="UP000199306"/>
    </source>
</evidence>
<keyword evidence="2" id="KW-1185">Reference proteome</keyword>
<dbReference type="AlphaFoldDB" id="A0A1I5T0A5"/>
<protein>
    <submittedName>
        <fullName evidence="1">Uncharacterized protein</fullName>
    </submittedName>
</protein>
<dbReference type="STRING" id="1079859.SAMN04515674_105306"/>
<accession>A0A1I5T0A5</accession>
<name>A0A1I5T0A5_9BACT</name>
<dbReference type="EMBL" id="FOXH01000005">
    <property type="protein sequence ID" value="SFP76453.1"/>
    <property type="molecule type" value="Genomic_DNA"/>
</dbReference>
<reference evidence="1 2" key="1">
    <citation type="submission" date="2016-10" db="EMBL/GenBank/DDBJ databases">
        <authorList>
            <person name="de Groot N.N."/>
        </authorList>
    </citation>
    <scope>NUCLEOTIDE SEQUENCE [LARGE SCALE GENOMIC DNA]</scope>
    <source>
        <strain evidence="2">E92,LMG 26720,CCM 7988</strain>
    </source>
</reference>